<gene>
    <name evidence="1" type="ORF">GWI72_06605</name>
</gene>
<dbReference type="InterPro" id="IPR023214">
    <property type="entry name" value="HAD_sf"/>
</dbReference>
<dbReference type="EMBL" id="JAABLQ010000001">
    <property type="protein sequence ID" value="NBN77938.1"/>
    <property type="molecule type" value="Genomic_DNA"/>
</dbReference>
<keyword evidence="2" id="KW-1185">Reference proteome</keyword>
<dbReference type="InterPro" id="IPR036412">
    <property type="entry name" value="HAD-like_sf"/>
</dbReference>
<sequence length="254" mass="26043">MQAAGPLTVTRLEGGLADAYAAVLCDLDGCLVSGATALPGAVDFARSCGPRLWIVSNNSSDTAASLSDRLATLGFDIPPERILLAGEQALRDIADRRPGARIYLAASGRLEALARSLGLSPVTLMADVALLARDPDFGLVRLSQLVRVLAGGAELVVANPDLVHPGADGLPEPETGALLASLAACWPDLTYQTVGKPQTALLSEAMRRAGVEAAEALFVGDNPLTDGIAAQRAGIAFLHVLPPVLAAPGPTKGD</sequence>
<dbReference type="Gene3D" id="3.40.50.1000">
    <property type="entry name" value="HAD superfamily/HAD-like"/>
    <property type="match status" value="2"/>
</dbReference>
<protein>
    <submittedName>
        <fullName evidence="1">HAD hydrolase-like protein</fullName>
    </submittedName>
</protein>
<dbReference type="Pfam" id="PF13344">
    <property type="entry name" value="Hydrolase_6"/>
    <property type="match status" value="1"/>
</dbReference>
<comment type="caution">
    <text evidence="1">The sequence shown here is derived from an EMBL/GenBank/DDBJ whole genome shotgun (WGS) entry which is preliminary data.</text>
</comment>
<evidence type="ECO:0000313" key="2">
    <source>
        <dbReference type="Proteomes" id="UP000586722"/>
    </source>
</evidence>
<dbReference type="AlphaFoldDB" id="A0A7X5F1F1"/>
<dbReference type="SUPFAM" id="SSF56784">
    <property type="entry name" value="HAD-like"/>
    <property type="match status" value="1"/>
</dbReference>
<dbReference type="GO" id="GO:0016791">
    <property type="term" value="F:phosphatase activity"/>
    <property type="evidence" value="ECO:0007669"/>
    <property type="project" value="TreeGrafter"/>
</dbReference>
<proteinExistence type="predicted"/>
<name>A0A7X5F1F1_9HYPH</name>
<dbReference type="Proteomes" id="UP000586722">
    <property type="component" value="Unassembled WGS sequence"/>
</dbReference>
<keyword evidence="1" id="KW-0378">Hydrolase</keyword>
<dbReference type="PANTHER" id="PTHR19288">
    <property type="entry name" value="4-NITROPHENYLPHOSPHATASE-RELATED"/>
    <property type="match status" value="1"/>
</dbReference>
<dbReference type="Pfam" id="PF13242">
    <property type="entry name" value="Hydrolase_like"/>
    <property type="match status" value="1"/>
</dbReference>
<organism evidence="1 2">
    <name type="scientific">Pannonibacter tanglangensis</name>
    <dbReference type="NCBI Taxonomy" id="2750084"/>
    <lineage>
        <taxon>Bacteria</taxon>
        <taxon>Pseudomonadati</taxon>
        <taxon>Pseudomonadota</taxon>
        <taxon>Alphaproteobacteria</taxon>
        <taxon>Hyphomicrobiales</taxon>
        <taxon>Stappiaceae</taxon>
        <taxon>Pannonibacter</taxon>
    </lineage>
</organism>
<dbReference type="GO" id="GO:0005737">
    <property type="term" value="C:cytoplasm"/>
    <property type="evidence" value="ECO:0007669"/>
    <property type="project" value="TreeGrafter"/>
</dbReference>
<reference evidence="2" key="1">
    <citation type="submission" date="2020-01" db="EMBL/GenBank/DDBJ databases">
        <authorList>
            <person name="Fang Y."/>
            <person name="Sun R."/>
            <person name="Nie L."/>
            <person name="He J."/>
            <person name="Hao L."/>
            <person name="Wang L."/>
            <person name="Su S."/>
            <person name="Lv E."/>
            <person name="Zhang Z."/>
            <person name="Xie R."/>
            <person name="Liu H."/>
        </authorList>
    </citation>
    <scope>NUCLEOTIDE SEQUENCE [LARGE SCALE GENOMIC DNA]</scope>
    <source>
        <strain evidence="2">XCT-53</strain>
    </source>
</reference>
<accession>A0A7X5F1F1</accession>
<dbReference type="PANTHER" id="PTHR19288:SF46">
    <property type="entry name" value="HALOACID DEHALOGENASE-LIKE HYDROLASE DOMAIN-CONTAINING PROTEIN 2"/>
    <property type="match status" value="1"/>
</dbReference>
<dbReference type="InterPro" id="IPR006357">
    <property type="entry name" value="HAD-SF_hydro_IIA"/>
</dbReference>
<evidence type="ECO:0000313" key="1">
    <source>
        <dbReference type="EMBL" id="NBN77938.1"/>
    </source>
</evidence>